<sequence length="87" mass="10256">MKTEALYARIKALILSDKIRFPDIFEIIPAKTISEDCGFDWVIFKHKLDNLHLFTLNEMMTIANILKIPFRYMLQLVRQARGDEDNI</sequence>
<dbReference type="AlphaFoldDB" id="A0A1N6EA56"/>
<name>A0A1N6EA56_9BACT</name>
<protein>
    <submittedName>
        <fullName evidence="1">Uncharacterized protein</fullName>
    </submittedName>
</protein>
<accession>A0A1N6EA56</accession>
<dbReference type="OrthoDB" id="676945at2"/>
<organism evidence="1 2">
    <name type="scientific">Chitinophaga niabensis</name>
    <dbReference type="NCBI Taxonomy" id="536979"/>
    <lineage>
        <taxon>Bacteria</taxon>
        <taxon>Pseudomonadati</taxon>
        <taxon>Bacteroidota</taxon>
        <taxon>Chitinophagia</taxon>
        <taxon>Chitinophagales</taxon>
        <taxon>Chitinophagaceae</taxon>
        <taxon>Chitinophaga</taxon>
    </lineage>
</organism>
<dbReference type="STRING" id="536979.SAMN04488055_1417"/>
<dbReference type="Proteomes" id="UP000185003">
    <property type="component" value="Unassembled WGS sequence"/>
</dbReference>
<dbReference type="EMBL" id="FSRA01000001">
    <property type="protein sequence ID" value="SIN79841.1"/>
    <property type="molecule type" value="Genomic_DNA"/>
</dbReference>
<evidence type="ECO:0000313" key="1">
    <source>
        <dbReference type="EMBL" id="SIN79841.1"/>
    </source>
</evidence>
<keyword evidence="2" id="KW-1185">Reference proteome</keyword>
<gene>
    <name evidence="1" type="ORF">SAMN04488055_1417</name>
</gene>
<reference evidence="2" key="1">
    <citation type="submission" date="2016-11" db="EMBL/GenBank/DDBJ databases">
        <authorList>
            <person name="Varghese N."/>
            <person name="Submissions S."/>
        </authorList>
    </citation>
    <scope>NUCLEOTIDE SEQUENCE [LARGE SCALE GENOMIC DNA]</scope>
    <source>
        <strain evidence="2">DSM 24787</strain>
    </source>
</reference>
<dbReference type="RefSeq" id="WP_074238560.1">
    <property type="nucleotide sequence ID" value="NZ_FSRA01000001.1"/>
</dbReference>
<proteinExistence type="predicted"/>
<evidence type="ECO:0000313" key="2">
    <source>
        <dbReference type="Proteomes" id="UP000185003"/>
    </source>
</evidence>